<dbReference type="GO" id="GO:0071949">
    <property type="term" value="F:FAD binding"/>
    <property type="evidence" value="ECO:0007669"/>
    <property type="project" value="InterPro"/>
</dbReference>
<dbReference type="EMBL" id="KV442110">
    <property type="protein sequence ID" value="OAQ23724.1"/>
    <property type="molecule type" value="Genomic_DNA"/>
</dbReference>
<sequence length="469" mass="52077">MTLPPRPRPKVLIVGAGLGGLMLGILLDKIGVPYHIYERALEVKPLGALMSFSGNVLCLFEQLGMLEEVLSISIPSANSRIYSEDMDLLADLGIPGYESLSGYKTIFFARPDMYHLIRSKIPPQNITMGKKIVSVIDTPSSQSIKILCSDDTSYEGDILVGADGAYSTIRREMHARMEQDGLLSKADKQDLTVPYVCMVGTTTTRDPDRYPELKDDVAHMYHVIGNSTRYSWTTITIPKNRICWSVMAQVKSESEANQLRLSNTEWGPEAAESMIKEVHEFPIKLGGGAGVLGDIIDATPPDVVSKVMLEEKLFEQWSHGRIVLIGDACHKMLPTSGQGAINAMQDALILTNCIYDLQDLSLSTLTTTFQSYQSQRYEHAKRCIASSKLNAKISSGQTWTEKVTRYLVFNYLPRWIQLRTFTQHVVYRPQASFLPVVEDRGSVPSLPQKVSWRYQAELDAAAVAAAHGP</sequence>
<evidence type="ECO:0000256" key="4">
    <source>
        <dbReference type="ARBA" id="ARBA00023002"/>
    </source>
</evidence>
<dbReference type="AlphaFoldDB" id="A0A197JH59"/>
<dbReference type="SUPFAM" id="SSF51905">
    <property type="entry name" value="FAD/NAD(P)-binding domain"/>
    <property type="match status" value="1"/>
</dbReference>
<comment type="similarity">
    <text evidence="1">Belongs to the paxM FAD-dependent monooxygenase family.</text>
</comment>
<name>A0A197JH59_9FUNG</name>
<feature type="domain" description="FAD-binding" evidence="5">
    <location>
        <begin position="10"/>
        <end position="181"/>
    </location>
</feature>
<evidence type="ECO:0000313" key="7">
    <source>
        <dbReference type="Proteomes" id="UP000078512"/>
    </source>
</evidence>
<evidence type="ECO:0000259" key="5">
    <source>
        <dbReference type="Pfam" id="PF01494"/>
    </source>
</evidence>
<keyword evidence="3" id="KW-0274">FAD</keyword>
<evidence type="ECO:0000256" key="3">
    <source>
        <dbReference type="ARBA" id="ARBA00022827"/>
    </source>
</evidence>
<keyword evidence="2" id="KW-0285">Flavoprotein</keyword>
<organism evidence="6 7">
    <name type="scientific">Linnemannia elongata AG-77</name>
    <dbReference type="NCBI Taxonomy" id="1314771"/>
    <lineage>
        <taxon>Eukaryota</taxon>
        <taxon>Fungi</taxon>
        <taxon>Fungi incertae sedis</taxon>
        <taxon>Mucoromycota</taxon>
        <taxon>Mortierellomycotina</taxon>
        <taxon>Mortierellomycetes</taxon>
        <taxon>Mortierellales</taxon>
        <taxon>Mortierellaceae</taxon>
        <taxon>Linnemannia</taxon>
    </lineage>
</organism>
<dbReference type="InterPro" id="IPR050562">
    <property type="entry name" value="FAD_mOase_fung"/>
</dbReference>
<dbReference type="STRING" id="1314771.A0A197JH59"/>
<dbReference type="InterPro" id="IPR002938">
    <property type="entry name" value="FAD-bd"/>
</dbReference>
<dbReference type="PANTHER" id="PTHR47356:SF2">
    <property type="entry name" value="FAD-BINDING DOMAIN-CONTAINING PROTEIN-RELATED"/>
    <property type="match status" value="1"/>
</dbReference>
<dbReference type="PANTHER" id="PTHR47356">
    <property type="entry name" value="FAD-DEPENDENT MONOOXYGENASE ASQG-RELATED"/>
    <property type="match status" value="1"/>
</dbReference>
<dbReference type="Proteomes" id="UP000078512">
    <property type="component" value="Unassembled WGS sequence"/>
</dbReference>
<protein>
    <submittedName>
        <fullName evidence="6">FAD/NAD(P)-binding domain-containing protein</fullName>
    </submittedName>
</protein>
<dbReference type="Pfam" id="PF01494">
    <property type="entry name" value="FAD_binding_3"/>
    <property type="match status" value="2"/>
</dbReference>
<feature type="domain" description="FAD-binding" evidence="5">
    <location>
        <begin position="300"/>
        <end position="382"/>
    </location>
</feature>
<evidence type="ECO:0000256" key="2">
    <source>
        <dbReference type="ARBA" id="ARBA00022630"/>
    </source>
</evidence>
<accession>A0A197JH59</accession>
<dbReference type="OrthoDB" id="655030at2759"/>
<evidence type="ECO:0000256" key="1">
    <source>
        <dbReference type="ARBA" id="ARBA00007992"/>
    </source>
</evidence>
<dbReference type="Gene3D" id="3.50.50.60">
    <property type="entry name" value="FAD/NAD(P)-binding domain"/>
    <property type="match status" value="1"/>
</dbReference>
<reference evidence="6 7" key="1">
    <citation type="submission" date="2016-05" db="EMBL/GenBank/DDBJ databases">
        <title>Genome sequencing reveals origins of a unique bacterial endosymbiosis in the earliest lineages of terrestrial Fungi.</title>
        <authorList>
            <consortium name="DOE Joint Genome Institute"/>
            <person name="Uehling J."/>
            <person name="Gryganskyi A."/>
            <person name="Hameed K."/>
            <person name="Tschaplinski T."/>
            <person name="Misztal P."/>
            <person name="Wu S."/>
            <person name="Desiro A."/>
            <person name="Vande Pol N."/>
            <person name="Du Z.-Y."/>
            <person name="Zienkiewicz A."/>
            <person name="Zienkiewicz K."/>
            <person name="Morin E."/>
            <person name="Tisserant E."/>
            <person name="Splivallo R."/>
            <person name="Hainaut M."/>
            <person name="Henrissat B."/>
            <person name="Ohm R."/>
            <person name="Kuo A."/>
            <person name="Yan J."/>
            <person name="Lipzen A."/>
            <person name="Nolan M."/>
            <person name="Labutti K."/>
            <person name="Barry K."/>
            <person name="Goldstein A."/>
            <person name="Labbe J."/>
            <person name="Schadt C."/>
            <person name="Tuskan G."/>
            <person name="Grigoriev I."/>
            <person name="Martin F."/>
            <person name="Vilgalys R."/>
            <person name="Bonito G."/>
        </authorList>
    </citation>
    <scope>NUCLEOTIDE SEQUENCE [LARGE SCALE GENOMIC DNA]</scope>
    <source>
        <strain evidence="6 7">AG-77</strain>
    </source>
</reference>
<evidence type="ECO:0000313" key="6">
    <source>
        <dbReference type="EMBL" id="OAQ23724.1"/>
    </source>
</evidence>
<dbReference type="GO" id="GO:0004497">
    <property type="term" value="F:monooxygenase activity"/>
    <property type="evidence" value="ECO:0007669"/>
    <property type="project" value="InterPro"/>
</dbReference>
<gene>
    <name evidence="6" type="ORF">K457DRAFT_36338</name>
</gene>
<dbReference type="InterPro" id="IPR036188">
    <property type="entry name" value="FAD/NAD-bd_sf"/>
</dbReference>
<keyword evidence="4" id="KW-0560">Oxidoreductase</keyword>
<dbReference type="PRINTS" id="PR00420">
    <property type="entry name" value="RNGMNOXGNASE"/>
</dbReference>
<proteinExistence type="inferred from homology"/>
<keyword evidence="7" id="KW-1185">Reference proteome</keyword>